<evidence type="ECO:0000313" key="3">
    <source>
        <dbReference type="Proteomes" id="UP001176940"/>
    </source>
</evidence>
<reference evidence="2" key="1">
    <citation type="submission" date="2023-07" db="EMBL/GenBank/DDBJ databases">
        <authorList>
            <person name="Stuckert A."/>
        </authorList>
    </citation>
    <scope>NUCLEOTIDE SEQUENCE</scope>
</reference>
<feature type="domain" description="Helix-turn-helix" evidence="1">
    <location>
        <begin position="104"/>
        <end position="152"/>
    </location>
</feature>
<sequence length="152" mass="17728">MGARCAPSYANVFLGWREESVVYKPKAFGERCQKWLRFIDDIVMFWTGEDCNQFIADLNTNPFNIRLTSNLSRTSVEFLDLKLSLEGLYVVTTLYRKPTATNSLLHYSSFHPRHLKNGIPTGQFLRLKINCSLMSDFHSEDKKLMDRFRHRG</sequence>
<evidence type="ECO:0000313" key="2">
    <source>
        <dbReference type="EMBL" id="CAJ0959331.1"/>
    </source>
</evidence>
<protein>
    <recommendedName>
        <fullName evidence="1">Helix-turn-helix domain-containing protein</fullName>
    </recommendedName>
</protein>
<evidence type="ECO:0000259" key="1">
    <source>
        <dbReference type="Pfam" id="PF26215"/>
    </source>
</evidence>
<dbReference type="Pfam" id="PF26215">
    <property type="entry name" value="HTH_animal"/>
    <property type="match status" value="1"/>
</dbReference>
<dbReference type="PANTHER" id="PTHR21301">
    <property type="entry name" value="REVERSE TRANSCRIPTASE"/>
    <property type="match status" value="1"/>
</dbReference>
<dbReference type="InterPro" id="IPR058912">
    <property type="entry name" value="HTH_animal"/>
</dbReference>
<dbReference type="PANTHER" id="PTHR21301:SF13">
    <property type="match status" value="1"/>
</dbReference>
<gene>
    <name evidence="2" type="ORF">RIMI_LOCUS16766056</name>
</gene>
<organism evidence="2 3">
    <name type="scientific">Ranitomeya imitator</name>
    <name type="common">mimic poison frog</name>
    <dbReference type="NCBI Taxonomy" id="111125"/>
    <lineage>
        <taxon>Eukaryota</taxon>
        <taxon>Metazoa</taxon>
        <taxon>Chordata</taxon>
        <taxon>Craniata</taxon>
        <taxon>Vertebrata</taxon>
        <taxon>Euteleostomi</taxon>
        <taxon>Amphibia</taxon>
        <taxon>Batrachia</taxon>
        <taxon>Anura</taxon>
        <taxon>Neobatrachia</taxon>
        <taxon>Hyloidea</taxon>
        <taxon>Dendrobatidae</taxon>
        <taxon>Dendrobatinae</taxon>
        <taxon>Ranitomeya</taxon>
    </lineage>
</organism>
<keyword evidence="3" id="KW-1185">Reference proteome</keyword>
<name>A0ABN9M5G4_9NEOB</name>
<accession>A0ABN9M5G4</accession>
<proteinExistence type="predicted"/>
<dbReference type="Proteomes" id="UP001176940">
    <property type="component" value="Unassembled WGS sequence"/>
</dbReference>
<comment type="caution">
    <text evidence="2">The sequence shown here is derived from an EMBL/GenBank/DDBJ whole genome shotgun (WGS) entry which is preliminary data.</text>
</comment>
<dbReference type="EMBL" id="CAUEEQ010047480">
    <property type="protein sequence ID" value="CAJ0959331.1"/>
    <property type="molecule type" value="Genomic_DNA"/>
</dbReference>